<evidence type="ECO:0000256" key="3">
    <source>
        <dbReference type="ARBA" id="ARBA00022448"/>
    </source>
</evidence>
<evidence type="ECO:0000256" key="5">
    <source>
        <dbReference type="ARBA" id="ARBA00022906"/>
    </source>
</evidence>
<dbReference type="STRING" id="1120923.SAMN02746095_03874"/>
<reference evidence="13 14" key="1">
    <citation type="submission" date="2012-11" db="EMBL/GenBank/DDBJ databases">
        <title>Whole genome sequence of Acidocella aminolytica 101 = DSM 11237.</title>
        <authorList>
            <person name="Azuma Y."/>
            <person name="Higashiura N."/>
            <person name="Hirakawa H."/>
            <person name="Matsushita K."/>
        </authorList>
    </citation>
    <scope>NUCLEOTIDE SEQUENCE [LARGE SCALE GENOMIC DNA]</scope>
    <source>
        <strain evidence="14">101 / DSM 11237</strain>
    </source>
</reference>
<dbReference type="InterPro" id="IPR036837">
    <property type="entry name" value="Cation_efflux_CTD_sf"/>
</dbReference>
<accession>A0A0D6PIS8</accession>
<sequence>MSAHQHAAAEKHGGHDDHEDHDDHKGHAHQGHGHAHAPANFGKAFAIGIALNLAYVVGEAFYGVVAHSLALLADAGHNLGDVLGLASAWLASILARRRPSTRYTYGLRRSSILAALSNAIVLLIVTGGIAWEGLRRLIDPEPSGGSIIMAVAAIGILINGVTALLFMAGRKDDLNINGAFMHMASDAFVALGVVIAGAVIYFTGWLWVDPAISLVVSAIIVAGTWSLLRDSMNLALDAVPPSVNAAKVEAFLRGLPGVADIHDLHIWGMSTTETALTAHLVRPGAGLDDGLLHEAAEELKEHYGISHATFQVEDGTGAHECALHSNETV</sequence>
<dbReference type="SUPFAM" id="SSF160240">
    <property type="entry name" value="Cation efflux protein cytoplasmic domain-like"/>
    <property type="match status" value="1"/>
</dbReference>
<evidence type="ECO:0000256" key="9">
    <source>
        <dbReference type="SAM" id="MobiDB-lite"/>
    </source>
</evidence>
<feature type="transmembrane region" description="Helical" evidence="10">
    <location>
        <begin position="143"/>
        <end position="166"/>
    </location>
</feature>
<organism evidence="13 14">
    <name type="scientific">Acidocella aminolytica 101 = DSM 11237</name>
    <dbReference type="NCBI Taxonomy" id="1120923"/>
    <lineage>
        <taxon>Bacteria</taxon>
        <taxon>Pseudomonadati</taxon>
        <taxon>Pseudomonadota</taxon>
        <taxon>Alphaproteobacteria</taxon>
        <taxon>Acetobacterales</taxon>
        <taxon>Acidocellaceae</taxon>
        <taxon>Acidocella</taxon>
    </lineage>
</organism>
<keyword evidence="5" id="KW-0862">Zinc</keyword>
<dbReference type="InterPro" id="IPR058533">
    <property type="entry name" value="Cation_efflux_TM"/>
</dbReference>
<evidence type="ECO:0000256" key="6">
    <source>
        <dbReference type="ARBA" id="ARBA00022989"/>
    </source>
</evidence>
<feature type="region of interest" description="Disordered" evidence="9">
    <location>
        <begin position="1"/>
        <end position="35"/>
    </location>
</feature>
<feature type="transmembrane region" description="Helical" evidence="10">
    <location>
        <begin position="112"/>
        <end position="131"/>
    </location>
</feature>
<dbReference type="Proteomes" id="UP000032668">
    <property type="component" value="Unassembled WGS sequence"/>
</dbReference>
<dbReference type="InterPro" id="IPR050681">
    <property type="entry name" value="CDF/SLC30A"/>
</dbReference>
<gene>
    <name evidence="13" type="ORF">Aam_105_003</name>
</gene>
<dbReference type="PANTHER" id="PTHR11562">
    <property type="entry name" value="CATION EFFLUX PROTEIN/ ZINC TRANSPORTER"/>
    <property type="match status" value="1"/>
</dbReference>
<evidence type="ECO:0000256" key="10">
    <source>
        <dbReference type="SAM" id="Phobius"/>
    </source>
</evidence>
<evidence type="ECO:0000256" key="7">
    <source>
        <dbReference type="ARBA" id="ARBA00023065"/>
    </source>
</evidence>
<keyword evidence="4 10" id="KW-0812">Transmembrane</keyword>
<evidence type="ECO:0000256" key="8">
    <source>
        <dbReference type="ARBA" id="ARBA00023136"/>
    </source>
</evidence>
<name>A0A0D6PIS8_9PROT</name>
<dbReference type="InterPro" id="IPR027469">
    <property type="entry name" value="Cation_efflux_TMD_sf"/>
</dbReference>
<dbReference type="NCBIfam" id="TIGR01297">
    <property type="entry name" value="CDF"/>
    <property type="match status" value="1"/>
</dbReference>
<evidence type="ECO:0000313" key="14">
    <source>
        <dbReference type="Proteomes" id="UP000032668"/>
    </source>
</evidence>
<feature type="transmembrane region" description="Helical" evidence="10">
    <location>
        <begin position="187"/>
        <end position="205"/>
    </location>
</feature>
<keyword evidence="6 10" id="KW-1133">Transmembrane helix</keyword>
<keyword evidence="5" id="KW-0864">Zinc transport</keyword>
<feature type="transmembrane region" description="Helical" evidence="10">
    <location>
        <begin position="211"/>
        <end position="228"/>
    </location>
</feature>
<evidence type="ECO:0000256" key="2">
    <source>
        <dbReference type="ARBA" id="ARBA00008873"/>
    </source>
</evidence>
<feature type="compositionally biased region" description="Basic and acidic residues" evidence="9">
    <location>
        <begin position="7"/>
        <end position="25"/>
    </location>
</feature>
<comment type="similarity">
    <text evidence="2">Belongs to the cation diffusion facilitator (CDF) transporter (TC 2.A.4) family. SLC30A subfamily.</text>
</comment>
<comment type="subcellular location">
    <subcellularLocation>
        <location evidence="1">Membrane</location>
        <topology evidence="1">Multi-pass membrane protein</topology>
    </subcellularLocation>
</comment>
<dbReference type="GO" id="GO:0005886">
    <property type="term" value="C:plasma membrane"/>
    <property type="evidence" value="ECO:0007669"/>
    <property type="project" value="TreeGrafter"/>
</dbReference>
<dbReference type="RefSeq" id="WP_048879979.1">
    <property type="nucleotide sequence ID" value="NZ_BANC01000103.1"/>
</dbReference>
<keyword evidence="8 10" id="KW-0472">Membrane</keyword>
<dbReference type="Pfam" id="PF01545">
    <property type="entry name" value="Cation_efflux"/>
    <property type="match status" value="1"/>
</dbReference>
<feature type="compositionally biased region" description="Basic residues" evidence="9">
    <location>
        <begin position="26"/>
        <end position="35"/>
    </location>
</feature>
<feature type="domain" description="Cation efflux protein cytoplasmic" evidence="12">
    <location>
        <begin position="240"/>
        <end position="313"/>
    </location>
</feature>
<feature type="domain" description="Cation efflux protein transmembrane" evidence="11">
    <location>
        <begin position="47"/>
        <end position="232"/>
    </location>
</feature>
<keyword evidence="14" id="KW-1185">Reference proteome</keyword>
<dbReference type="InterPro" id="IPR002524">
    <property type="entry name" value="Cation_efflux"/>
</dbReference>
<dbReference type="GO" id="GO:0005385">
    <property type="term" value="F:zinc ion transmembrane transporter activity"/>
    <property type="evidence" value="ECO:0007669"/>
    <property type="project" value="TreeGrafter"/>
</dbReference>
<feature type="transmembrane region" description="Helical" evidence="10">
    <location>
        <begin position="44"/>
        <end position="65"/>
    </location>
</feature>
<evidence type="ECO:0000313" key="13">
    <source>
        <dbReference type="EMBL" id="GAN81587.1"/>
    </source>
</evidence>
<dbReference type="SUPFAM" id="SSF161111">
    <property type="entry name" value="Cation efflux protein transmembrane domain-like"/>
    <property type="match status" value="1"/>
</dbReference>
<evidence type="ECO:0000256" key="1">
    <source>
        <dbReference type="ARBA" id="ARBA00004141"/>
    </source>
</evidence>
<dbReference type="InterPro" id="IPR027470">
    <property type="entry name" value="Cation_efflux_CTD"/>
</dbReference>
<dbReference type="EMBL" id="BANC01000103">
    <property type="protein sequence ID" value="GAN81587.1"/>
    <property type="molecule type" value="Genomic_DNA"/>
</dbReference>
<protein>
    <submittedName>
        <fullName evidence="13">Cation efflux protein</fullName>
    </submittedName>
</protein>
<evidence type="ECO:0000256" key="4">
    <source>
        <dbReference type="ARBA" id="ARBA00022692"/>
    </source>
</evidence>
<feature type="transmembrane region" description="Helical" evidence="10">
    <location>
        <begin position="71"/>
        <end position="91"/>
    </location>
</feature>
<keyword evidence="7" id="KW-0406">Ion transport</keyword>
<evidence type="ECO:0000259" key="11">
    <source>
        <dbReference type="Pfam" id="PF01545"/>
    </source>
</evidence>
<dbReference type="Pfam" id="PF16916">
    <property type="entry name" value="ZT_dimer"/>
    <property type="match status" value="1"/>
</dbReference>
<proteinExistence type="inferred from homology"/>
<keyword evidence="3" id="KW-0813">Transport</keyword>
<dbReference type="AlphaFoldDB" id="A0A0D6PIS8"/>
<comment type="caution">
    <text evidence="13">The sequence shown here is derived from an EMBL/GenBank/DDBJ whole genome shotgun (WGS) entry which is preliminary data.</text>
</comment>
<evidence type="ECO:0000259" key="12">
    <source>
        <dbReference type="Pfam" id="PF16916"/>
    </source>
</evidence>
<dbReference type="Gene3D" id="1.20.1510.10">
    <property type="entry name" value="Cation efflux protein transmembrane domain"/>
    <property type="match status" value="1"/>
</dbReference>
<dbReference type="PANTHER" id="PTHR11562:SF17">
    <property type="entry name" value="RE54080P-RELATED"/>
    <property type="match status" value="1"/>
</dbReference>